<dbReference type="InterPro" id="IPR003961">
    <property type="entry name" value="FN3_dom"/>
</dbReference>
<accession>A0A3B0B1Q2</accession>
<dbReference type="EMBL" id="RBAH01000035">
    <property type="protein sequence ID" value="RKN66024.1"/>
    <property type="molecule type" value="Genomic_DNA"/>
</dbReference>
<dbReference type="PROSITE" id="PS50853">
    <property type="entry name" value="FN3"/>
    <property type="match status" value="3"/>
</dbReference>
<dbReference type="Pfam" id="PF00395">
    <property type="entry name" value="SLH"/>
    <property type="match status" value="3"/>
</dbReference>
<evidence type="ECO:0008006" key="7">
    <source>
        <dbReference type="Google" id="ProtNLM"/>
    </source>
</evidence>
<dbReference type="Proteomes" id="UP000282311">
    <property type="component" value="Unassembled WGS sequence"/>
</dbReference>
<dbReference type="Gene3D" id="2.60.40.10">
    <property type="entry name" value="Immunoglobulins"/>
    <property type="match status" value="4"/>
</dbReference>
<evidence type="ECO:0000259" key="3">
    <source>
        <dbReference type="PROSITE" id="PS50853"/>
    </source>
</evidence>
<proteinExistence type="predicted"/>
<comment type="caution">
    <text evidence="5">The sequence shown here is derived from an EMBL/GenBank/DDBJ whole genome shotgun (WGS) entry which is preliminary data.</text>
</comment>
<evidence type="ECO:0000313" key="5">
    <source>
        <dbReference type="EMBL" id="RKN66024.1"/>
    </source>
</evidence>
<dbReference type="InterPro" id="IPR050964">
    <property type="entry name" value="Striated_Muscle_Regulatory"/>
</dbReference>
<feature type="domain" description="SLH" evidence="4">
    <location>
        <begin position="2779"/>
        <end position="2840"/>
    </location>
</feature>
<reference evidence="5 6" key="1">
    <citation type="journal article" date="2007" name="Int. J. Syst. Evol. Microbiol.">
        <title>Paenibacillus ginsengarvi sp. nov., isolated from soil from ginseng cultivation.</title>
        <authorList>
            <person name="Yoon M.H."/>
            <person name="Ten L.N."/>
            <person name="Im W.T."/>
        </authorList>
    </citation>
    <scope>NUCLEOTIDE SEQUENCE [LARGE SCALE GENOMIC DNA]</scope>
    <source>
        <strain evidence="5 6">KCTC 13059</strain>
    </source>
</reference>
<dbReference type="PROSITE" id="PS51272">
    <property type="entry name" value="SLH"/>
    <property type="match status" value="3"/>
</dbReference>
<organism evidence="5 6">
    <name type="scientific">Paenibacillus ginsengarvi</name>
    <dbReference type="NCBI Taxonomy" id="400777"/>
    <lineage>
        <taxon>Bacteria</taxon>
        <taxon>Bacillati</taxon>
        <taxon>Bacillota</taxon>
        <taxon>Bacilli</taxon>
        <taxon>Bacillales</taxon>
        <taxon>Paenibacillaceae</taxon>
        <taxon>Paenibacillus</taxon>
    </lineage>
</organism>
<name>A0A3B0B1Q2_9BACL</name>
<dbReference type="PANTHER" id="PTHR13817:SF151">
    <property type="entry name" value="TITIN"/>
    <property type="match status" value="1"/>
</dbReference>
<dbReference type="Gene3D" id="2.120.10.30">
    <property type="entry name" value="TolB, C-terminal domain"/>
    <property type="match status" value="1"/>
</dbReference>
<dbReference type="SUPFAM" id="SSF82171">
    <property type="entry name" value="DPP6 N-terminal domain-like"/>
    <property type="match status" value="1"/>
</dbReference>
<dbReference type="Gene3D" id="2.60.40.1120">
    <property type="entry name" value="Carboxypeptidase-like, regulatory domain"/>
    <property type="match status" value="1"/>
</dbReference>
<feature type="domain" description="Fibronectin type-III" evidence="3">
    <location>
        <begin position="2396"/>
        <end position="2489"/>
    </location>
</feature>
<dbReference type="InterPro" id="IPR011042">
    <property type="entry name" value="6-blade_b-propeller_TolB-like"/>
</dbReference>
<dbReference type="SMART" id="SM00060">
    <property type="entry name" value="FN3"/>
    <property type="match status" value="3"/>
</dbReference>
<feature type="domain" description="Fibronectin type-III" evidence="3">
    <location>
        <begin position="193"/>
        <end position="292"/>
    </location>
</feature>
<protein>
    <recommendedName>
        <fullName evidence="7">Fibronectin type-III domain-containing protein</fullName>
    </recommendedName>
</protein>
<dbReference type="InterPro" id="IPR013783">
    <property type="entry name" value="Ig-like_fold"/>
</dbReference>
<feature type="domain" description="SLH" evidence="4">
    <location>
        <begin position="2711"/>
        <end position="2773"/>
    </location>
</feature>
<sequence length="2840" mass="303518">MKNQGAKMKNRNRIWRKTISLALALAVGLGGLLPQASSGFAADSPLADAKLADDGLRSLLTELTPESLADAARAAKETSGDAVAGNKSGLTGVTRSVYAPAVPVLDPLPVYSKAPSIVVTGRAEDGTTVTISSRLNNGEPVEEGTTATDASQRFSFELPLTEEGEYRITATAERGGVNSLASEPVTVHADRTPPGRVENETWRLLYPANTSLLLQWSAPTVPNGQGGRMNDPSVIGYRLYDKSGTLLRETVEQQAIFTDLQPARPYTILVRAFDAAGNESSSTGIYAGTSPANEVRLGEPMYDVAPALSGDGSTVLYQAEADSRLYIVDTATGVSSPVNLTDDGQAPNGSIADLAVNRTGTVLAFTSDATNLRAAKPSGGANKGVYIYFAGTGTLELISDPAKKASKPSLNAGGSRIVWAEGSQIYMYDFGNGTKTLVSKAADGAPGDQASESPVISADGKRIAYETSSTNLKGTEDMGSFSSNAVAVYDVAADTHIFFHGYNGLSRSISMSADGKYVVFRATRGGFAKVQAFDLRSEDSRLWSEDEFPDSRPSSERKDKVYEKTSLSGDGRYVVTSLLDHNPSGSIYTNHYTERMDRETGLVDVVGNPGYNTDNAKIDEAGNRIVYVRSDGLYTYCYGECRQKQPDETLGSAEWQAPDSAMTSGSLNPGSDMTILATGQPNKTIVADVAYREILQGDPAQVRNVTKTVAMTETPASSGVYRAAFRVLEGMTQIDSIQARPEGGGASKAVARLPVDVAGKLVIDVAAEHPDLLSGLQFVLQSSGASRTTKPLAAGQTHYELYWRHVDDLELELQDGKSGAVYARQSGLSLGKGGTTTIRLVPVFPASLSVEVLYGSTPVAAELTFKDERGVSLGRIPTNANGIALLDGRLAGENITVAVAPPAEYQTPKETKVRLGIGKTPLQVSLKKWNETIDGYTLDYTRQVGKSSAKVPVIGSEAALTLKAESGHTIRAQISKSVWKGGDAPEADSEWLDLAETAEEPGTYKGTFGITEGTARLEEMTFEINGTPIPRAYPIRTNVAPRLRLTIGVPAASVWSAMLSETQFHLSQYSAAGSFHNEQRAASPETLSYEFDVPFEKTSVWFTLVPSGSSKLVATQQQTMSPGYGQVAEMTFLPKYRYTFNINVKTKTADTPLVKAELRDGANGTVLWESGAYGTVAGMVTMLRGVDASPKPRLTIIPQSPAYEVAAVDFDTELLEQQVEITLTESPEALLRGRVFAPDGTPAGDSIVSAVLTKDGFSRMYTARTDRAGAYSLKLTAGEVELRATRSGGLGGFSPTRKLAIEGDQTVDLTLKEPAKVTLNLYTRLGGGDWEGPIDLDWRTTVHLNVSPSFQVTAQNGREYRTLATTGDTVGFCVNGVEAGLPSKCENTVIGDSNEANIEIRLENSGGQAYFRAIRPDGTPLYGLNATLQQLDDSRADSRYLSYDKDKQSFVVPLRGSGNQRLLLSAPYADAVASVDFAVRPGAVVNLGDIRLQPAGTFSGSGNGIESSSDWSTPGGRITLRAVYKNNARSSYELEPQDAVLAIELPNEAEYVPGTLVQNGKAAEPRLVGRTLEVPIGSVPLYAEGSVRLQLHLREQPGSTDIAIVGKMRYNNPLPHEDILGTAIVGILPVTLRAPEIVADPHFKVNGYAPAGSEVTLYDNGAPIGKAPVSPAGTWTLPVELADSGAKKHRLSTESNLNGVRVPGERAYVEYDPNDPGLSSVSLVQNDGRVVQFDTVNGTAVFPYVVVPGYPVQVDLKFRDAARVEHVFVRVGGSVAEAQLVNGAYRALVPIARGVGPIVVDYTKKRDRVETPGPVPTEEEFRSSLPSTMADYSMEWVAGPGEKTPSGSVMPERAASARFKVNEFLWTQINVSTTSAGTFKPSDGDVRHAGETGLPVYGLTISRKKSDSEITIQISGYVPDNAATAKASAANSGRVRTLGAEQTLAKKTIEFTIGKVGQALGFRDVIAGTMDAFDSDNFMNRVNRAIEQAEQICDPVAREYYLNFAWEVKTDIFAHEQVKLNVGALGTLFGSGLWGIAFWAEGYYIGQKLDEVANDELTELETHLRPYLSELNCVKKKPPKPVADPVYIWDPSGYVYEGLPDNRIEGVTATVLEQDSRTGEWRAWDADWYLQQNPLLTDGQGRYAWDVPPGKWKVRYEKEGYETTYSDELDVPPPQLEVNIPLVSYRPPQVESVKAAAGGGYVDIVFSKPIDTRSLTPDSVTAESADGKPVEGSVQAKQPVEANGLLLATTLRYTPAAPLADGDYKLLISGAIASYAGIPMGSDVQRPFRVTHQDVTPPAAPAHVTAGITFGTATVAWDDPADDDYAKALVRWKKAGDASYSAPIEVARGTGWVQMPGLPEAAGYEFQVSAVDEAGNESAGATANWAVSADRLPPLAVGNLEAQAVQERQVVLGWTDPAAPDLAKLKLTWASSSSPDDKKQGEALPGAQTFTAGELTPNTEYNFSIVAVDRSGNESVAASIAVRTKTAAVTQYEGGGVSGGYGGGPAAEPNPNQTEVKLGPEGGSFRLFDGLAELAVPKDAFAAETKLTLTLKATGTDDRLASRYMRMSGSVEMVSDGAAPVKPLLLAMQLNPALAGEADARRFSLYRSDASTSGGWTYYGGVVDVASRMVEASIDAFGEYAVMMYDRPFADMKAHWSRTSVDVLVSRHMVDGAGEELFEPDRLITRAEMTKLLVEALGQGQGKAPGGEKEAVSAFADVSPDAWYARVVADAVKLGLVEGADNRFRPNDAITREELAVLFSRFAALQGHRLEPASGQEPMNRFADSQAVSAWAKVAVAASVRKGWMQGVTDSELLPHGEASRGQAATMLLRVLTTLGAIEK</sequence>
<dbReference type="PANTHER" id="PTHR13817">
    <property type="entry name" value="TITIN"/>
    <property type="match status" value="1"/>
</dbReference>
<feature type="domain" description="SLH" evidence="4">
    <location>
        <begin position="2644"/>
        <end position="2707"/>
    </location>
</feature>
<keyword evidence="6" id="KW-1185">Reference proteome</keyword>
<evidence type="ECO:0000313" key="6">
    <source>
        <dbReference type="Proteomes" id="UP000282311"/>
    </source>
</evidence>
<keyword evidence="1" id="KW-0677">Repeat</keyword>
<dbReference type="Pfam" id="PF00041">
    <property type="entry name" value="fn3"/>
    <property type="match status" value="1"/>
</dbReference>
<dbReference type="CDD" id="cd00063">
    <property type="entry name" value="FN3"/>
    <property type="match status" value="3"/>
</dbReference>
<evidence type="ECO:0000256" key="1">
    <source>
        <dbReference type="ARBA" id="ARBA00022737"/>
    </source>
</evidence>
<feature type="compositionally biased region" description="Basic and acidic residues" evidence="2">
    <location>
        <begin position="544"/>
        <end position="563"/>
    </location>
</feature>
<feature type="domain" description="Fibronectin type-III" evidence="3">
    <location>
        <begin position="2297"/>
        <end position="2395"/>
    </location>
</feature>
<feature type="region of interest" description="Disordered" evidence="2">
    <location>
        <begin position="2215"/>
        <end position="2234"/>
    </location>
</feature>
<dbReference type="InterPro" id="IPR036116">
    <property type="entry name" value="FN3_sf"/>
</dbReference>
<gene>
    <name evidence="5" type="ORF">D7M11_31605</name>
</gene>
<feature type="region of interest" description="Disordered" evidence="2">
    <location>
        <begin position="544"/>
        <end position="564"/>
    </location>
</feature>
<dbReference type="InterPro" id="IPR001119">
    <property type="entry name" value="SLH_dom"/>
</dbReference>
<evidence type="ECO:0000259" key="4">
    <source>
        <dbReference type="PROSITE" id="PS51272"/>
    </source>
</evidence>
<dbReference type="SUPFAM" id="SSF49265">
    <property type="entry name" value="Fibronectin type III"/>
    <property type="match status" value="2"/>
</dbReference>
<evidence type="ECO:0000256" key="2">
    <source>
        <dbReference type="SAM" id="MobiDB-lite"/>
    </source>
</evidence>